<accession>A0A6C0B7L8</accession>
<reference evidence="2" key="1">
    <citation type="journal article" date="2020" name="Nature">
        <title>Giant virus diversity and host interactions through global metagenomics.</title>
        <authorList>
            <person name="Schulz F."/>
            <person name="Roux S."/>
            <person name="Paez-Espino D."/>
            <person name="Jungbluth S."/>
            <person name="Walsh D.A."/>
            <person name="Denef V.J."/>
            <person name="McMahon K.D."/>
            <person name="Konstantinidis K.T."/>
            <person name="Eloe-Fadrosh E.A."/>
            <person name="Kyrpides N.C."/>
            <person name="Woyke T."/>
        </authorList>
    </citation>
    <scope>NUCLEOTIDE SEQUENCE</scope>
    <source>
        <strain evidence="2">GVMAG-M-3300010157-4</strain>
    </source>
</reference>
<dbReference type="AlphaFoldDB" id="A0A6C0B7L8"/>
<proteinExistence type="predicted"/>
<keyword evidence="1" id="KW-0472">Membrane</keyword>
<evidence type="ECO:0000256" key="1">
    <source>
        <dbReference type="SAM" id="Phobius"/>
    </source>
</evidence>
<feature type="transmembrane region" description="Helical" evidence="1">
    <location>
        <begin position="62"/>
        <end position="80"/>
    </location>
</feature>
<name>A0A6C0B7L8_9ZZZZ</name>
<keyword evidence="1" id="KW-0812">Transmembrane</keyword>
<sequence length="931" mass="106516">MANNAGRQGFVRIIEDQIRYIPNIKTAIQNSLYNFDTTTTINNLPEHATVAGRIIGAQPNNIVFFMTVVMYNPAVGWWLLKRRRNDLNVHPQFWFDFGNNIANIFRTPNSYQIGPNVLADAYLNELNDTFDNAANIRAMCQNIGSKNMNEFANYNTTVHGGPWLANYRNTEYVFSNNDLVVDAQYGIPFFLIGKYNPDVNNNTKVTFYSNIVSKMFLMTRAERIEELTRDQRMRQIAIVAAILAANPIQQPRALPVINRPIVPEQNNDADAMAAAIAANRPILADQPIAVNQPIVPEQNNNADAMVAAIAANQPIAVNQPIVENQPIPRQNNDADAMVAAIAANRPINQPIVHEQNNDADAMVAAIAANPLQQLQNAQAPRQNNDAAMIAPIADQNNYAAMIVAILAHLRPDAYKYFMDNFHILLKDNIMDPAITKYQYQLLIIIPEVSKIFYILNKPRFLYDRIINTYFIINNDPDSQLKYGTNPANYIDQIIRTPQPTVNNIQTMLQGRIASFNNNVINAPSNFRYGQLKFDTRPNAQRSIEFSNNMNTIFGVVLEDNNNNDELLFEAELSNLKEFIFLCKFVDFINKLKNLKTLKIESRYTRQLSDIKKTCNERLNNVVSKIVYNQNSLYDRINAKIKLIIESTKLYNADKNPIITKDENGPRFLQLLDTLKQNIIDLFTKEKIFSSKIEKNTITSFIQLNNKIESFIKLDNKRMLYDEIDKNTKDTILHYISECYLKNLEYIIKMNTIFKRLRDYFTTFWGAIQTERNIVNNLNGRIRNYGDHIQYKQHIFNGLRATIIPQQNVIANQPQVANQNQRVARNGNVQQNRRGQPPANNINQQIAPANNARVRPNNPQQLRETAIAVATPIIRNINNKNVEQLVENTYKLGINNFRNPPELNNESDEFNITNPQHIAVLQETVRLIRQGY</sequence>
<keyword evidence="1" id="KW-1133">Transmembrane helix</keyword>
<evidence type="ECO:0000313" key="2">
    <source>
        <dbReference type="EMBL" id="QHS87691.1"/>
    </source>
</evidence>
<organism evidence="2">
    <name type="scientific">viral metagenome</name>
    <dbReference type="NCBI Taxonomy" id="1070528"/>
    <lineage>
        <taxon>unclassified sequences</taxon>
        <taxon>metagenomes</taxon>
        <taxon>organismal metagenomes</taxon>
    </lineage>
</organism>
<protein>
    <submittedName>
        <fullName evidence="2">Uncharacterized protein</fullName>
    </submittedName>
</protein>
<dbReference type="EMBL" id="MN739086">
    <property type="protein sequence ID" value="QHS87691.1"/>
    <property type="molecule type" value="Genomic_DNA"/>
</dbReference>